<organism evidence="1">
    <name type="scientific">Rhizoctonia solani</name>
    <dbReference type="NCBI Taxonomy" id="456999"/>
    <lineage>
        <taxon>Eukaryota</taxon>
        <taxon>Fungi</taxon>
        <taxon>Dikarya</taxon>
        <taxon>Basidiomycota</taxon>
        <taxon>Agaricomycotina</taxon>
        <taxon>Agaricomycetes</taxon>
        <taxon>Cantharellales</taxon>
        <taxon>Ceratobasidiaceae</taxon>
        <taxon>Rhizoctonia</taxon>
    </lineage>
</organism>
<geneLocation type="mitochondrion" evidence="1"/>
<keyword evidence="1" id="KW-0496">Mitochondrion</keyword>
<proteinExistence type="predicted"/>
<sequence>MGLTKDNPQLTRAGSNTFCSTPKGNLYISLFEFPLVHFYGLPRVLRTSGSHEITFDLSSISELKLEDRKTARLNRK</sequence>
<dbReference type="GeneID" id="16029527"/>
<evidence type="ECO:0000313" key="1">
    <source>
        <dbReference type="EMBL" id="AGK45408.1"/>
    </source>
</evidence>
<name>N0A372_9AGAM</name>
<protein>
    <submittedName>
        <fullName evidence="1">Uncharacterized protein</fullName>
    </submittedName>
</protein>
<dbReference type="AlphaFoldDB" id="N0A372"/>
<dbReference type="RefSeq" id="YP_008082030.1">
    <property type="nucleotide sequence ID" value="NC_021436.1"/>
</dbReference>
<gene>
    <name evidence="1" type="ORF">RSOL_m00840</name>
</gene>
<reference evidence="1" key="2">
    <citation type="journal article" date="2014" name="FEMS Microbiol. Lett.">
        <title>Mobile elements and mitochondrial genome expansion in the soil fungus and potato pathogen Rhizoctonia solani AG-3.</title>
        <authorList>
            <person name="Losada L."/>
            <person name="Pakala S.B."/>
            <person name="Fedorova N.D."/>
            <person name="Joardar V."/>
            <person name="Shabalina S.A."/>
            <person name="Hostetler J."/>
            <person name="Pakala S.M."/>
            <person name="Zafar N."/>
            <person name="Thomas E."/>
            <person name="Rodriguez-Carres M."/>
            <person name="Dean R."/>
            <person name="Vilgalys R."/>
            <person name="Nierman W.C."/>
            <person name="Cubeta M.A."/>
        </authorList>
    </citation>
    <scope>NUCLEOTIDE SEQUENCE</scope>
    <source>
        <strain evidence="1">AG3 Rhs1AP</strain>
    </source>
</reference>
<reference evidence="1" key="1">
    <citation type="submission" date="2012-12" db="EMBL/GenBank/DDBJ databases">
        <authorList>
            <person name="Pakala S."/>
            <person name="Fedorova N."/>
            <person name="Joardar V."/>
            <person name="Shabalina S."/>
            <person name="Hostetler J."/>
            <person name="Pakala S."/>
            <person name="Zafar N."/>
            <person name="Nierman W."/>
            <person name="Cubeta M."/>
        </authorList>
    </citation>
    <scope>NUCLEOTIDE SEQUENCE</scope>
    <source>
        <strain evidence="1">AG3 Rhs1AP</strain>
    </source>
</reference>
<accession>N0A372</accession>
<dbReference type="EMBL" id="KC352446">
    <property type="protein sequence ID" value="AGK45408.1"/>
    <property type="molecule type" value="Genomic_DNA"/>
</dbReference>